<protein>
    <submittedName>
        <fullName evidence="2">Uncharacterized protein</fullName>
    </submittedName>
</protein>
<keyword evidence="1" id="KW-0472">Membrane</keyword>
<comment type="caution">
    <text evidence="2">The sequence shown here is derived from an EMBL/GenBank/DDBJ whole genome shotgun (WGS) entry which is preliminary data.</text>
</comment>
<dbReference type="EMBL" id="JBEWTB010000002">
    <property type="protein sequence ID" value="MET4759281.1"/>
    <property type="molecule type" value="Genomic_DNA"/>
</dbReference>
<evidence type="ECO:0000313" key="3">
    <source>
        <dbReference type="Proteomes" id="UP001549366"/>
    </source>
</evidence>
<dbReference type="Proteomes" id="UP001549366">
    <property type="component" value="Unassembled WGS sequence"/>
</dbReference>
<sequence length="91" mass="10137">MTIAQVLVLVFFLLGLFFLGQLTVGSLIRLFSKRLTLVFVLANAMAFCVFMLLSTVANLWDILGVEWSDITSALFSEDITPPSQPTQSDHR</sequence>
<feature type="transmembrane region" description="Helical" evidence="1">
    <location>
        <begin position="35"/>
        <end position="60"/>
    </location>
</feature>
<dbReference type="RefSeq" id="WP_354009283.1">
    <property type="nucleotide sequence ID" value="NZ_JBEWTA010000001.1"/>
</dbReference>
<gene>
    <name evidence="2" type="ORF">V5J35_004473</name>
</gene>
<reference evidence="2 3" key="1">
    <citation type="submission" date="2024-06" db="EMBL/GenBank/DDBJ databases">
        <title>Genomic Encyclopedia of Type Strains, Phase V (KMG-V): Genome sequencing to study the core and pangenomes of soil and plant-associated prokaryotes.</title>
        <authorList>
            <person name="Whitman W."/>
        </authorList>
    </citation>
    <scope>NUCLEOTIDE SEQUENCE [LARGE SCALE GENOMIC DNA]</scope>
    <source>
        <strain evidence="2 3">NE40</strain>
    </source>
</reference>
<keyword evidence="1" id="KW-0812">Transmembrane</keyword>
<evidence type="ECO:0000313" key="2">
    <source>
        <dbReference type="EMBL" id="MET4759281.1"/>
    </source>
</evidence>
<feature type="transmembrane region" description="Helical" evidence="1">
    <location>
        <begin position="6"/>
        <end position="28"/>
    </location>
</feature>
<proteinExistence type="predicted"/>
<name>A0ABV2SND8_9GAMM</name>
<keyword evidence="1" id="KW-1133">Transmembrane helix</keyword>
<accession>A0ABV2SND8</accession>
<keyword evidence="3" id="KW-1185">Reference proteome</keyword>
<organism evidence="2 3">
    <name type="scientific">Endozoicomonas lisbonensis</name>
    <dbReference type="NCBI Taxonomy" id="3120522"/>
    <lineage>
        <taxon>Bacteria</taxon>
        <taxon>Pseudomonadati</taxon>
        <taxon>Pseudomonadota</taxon>
        <taxon>Gammaproteobacteria</taxon>
        <taxon>Oceanospirillales</taxon>
        <taxon>Endozoicomonadaceae</taxon>
        <taxon>Endozoicomonas</taxon>
    </lineage>
</organism>
<evidence type="ECO:0000256" key="1">
    <source>
        <dbReference type="SAM" id="Phobius"/>
    </source>
</evidence>